<evidence type="ECO:0000313" key="1">
    <source>
        <dbReference type="EMBL" id="CAG8459620.1"/>
    </source>
</evidence>
<protein>
    <submittedName>
        <fullName evidence="1">8388_t:CDS:1</fullName>
    </submittedName>
</protein>
<organism evidence="1 2">
    <name type="scientific">Racocetra persica</name>
    <dbReference type="NCBI Taxonomy" id="160502"/>
    <lineage>
        <taxon>Eukaryota</taxon>
        <taxon>Fungi</taxon>
        <taxon>Fungi incertae sedis</taxon>
        <taxon>Mucoromycota</taxon>
        <taxon>Glomeromycotina</taxon>
        <taxon>Glomeromycetes</taxon>
        <taxon>Diversisporales</taxon>
        <taxon>Gigasporaceae</taxon>
        <taxon>Racocetra</taxon>
    </lineage>
</organism>
<reference evidence="1" key="1">
    <citation type="submission" date="2021-06" db="EMBL/GenBank/DDBJ databases">
        <authorList>
            <person name="Kallberg Y."/>
            <person name="Tangrot J."/>
            <person name="Rosling A."/>
        </authorList>
    </citation>
    <scope>NUCLEOTIDE SEQUENCE</scope>
    <source>
        <strain evidence="1">MA461A</strain>
    </source>
</reference>
<dbReference type="Proteomes" id="UP000789920">
    <property type="component" value="Unassembled WGS sequence"/>
</dbReference>
<name>A0ACA9K8S4_9GLOM</name>
<dbReference type="EMBL" id="CAJVQC010000063">
    <property type="protein sequence ID" value="CAG8459620.1"/>
    <property type="molecule type" value="Genomic_DNA"/>
</dbReference>
<evidence type="ECO:0000313" key="2">
    <source>
        <dbReference type="Proteomes" id="UP000789920"/>
    </source>
</evidence>
<gene>
    <name evidence="1" type="ORF">RPERSI_LOCUS96</name>
</gene>
<accession>A0ACA9K8S4</accession>
<proteinExistence type="predicted"/>
<comment type="caution">
    <text evidence="1">The sequence shown here is derived from an EMBL/GenBank/DDBJ whole genome shotgun (WGS) entry which is preliminary data.</text>
</comment>
<sequence>MDTSTPSTPPGPQNETNTTNENLSNAKTPPPSTVPIASPSLLGTPSTPTPATPESTTSLPRPSIGPIYSAVYSGVPVYEFLVRDVAVMRRRPDSYLNATQILKVAGLEKGKRTKIIEKEVLTGDHEKVQGGYGKYQGTWVPYERGKELAEQYGVLEILRPLLEYKPPKHDIPYSSSPYTPTKEQAMAALRRQAAKATTPAIQSNAQSDAQTNGDSSLLSNNENENEAATVTNFEASEPPLTVAEMDEEERHRNVLMAIFLNEDPNQIPDLLSNPSSPDDIDYDVIIDSHGHTALHWAAALARLQVMELLLTRGANVRQLNYEGESALVRAVLVTNNYEAQNFPAVLDLLHETIPLTDKDNRTVFHHISMTSGTKGHAAAAKYYMDCMQQWIAQNVDGNLSTILNIQDKNGDTALNIAARVGNTQLVRQLIEMGASKQIENKIGLKAIDFDPAERIDIDDINDARLEQIDFFTPTFVNPRRKSKEIVSGLQKLVEEAETEWIEQLRLKDEQLVDLQRQCNVTSRQLIEARRILHYFRQQDKEFDETEEYIKFLEKVLNAEDQDEYAVPRKRQKIEHSNGTTTGLDVLSVISTTIPITKTDVSVPEIEVPLSQNVPSSPSTMPITSTIGVTPVRIQQAQLTANPTTSINTGTLPPSIISIKDSISTSQDINESPTTHAISSQSNTPFTSDAVPSSSAAHPISFPSSTRVVPTAFPPSMVNPFTSTTRTVSPMTSYSIPASKPPTITITPPPNTTQSSQTTKPLFPISPVSFTPIKPIMDVKTENEIRNLQAQINAYSKDEDLLRQEINKVDDCVEAILQAMESDSADFNLSRIKDLMSRVRCEEMEDAVD</sequence>
<keyword evidence="2" id="KW-1185">Reference proteome</keyword>